<feature type="transmembrane region" description="Helical" evidence="8">
    <location>
        <begin position="403"/>
        <end position="424"/>
    </location>
</feature>
<dbReference type="OMA" id="IVEMDYG"/>
<feature type="compositionally biased region" description="Basic and acidic residues" evidence="7">
    <location>
        <begin position="7"/>
        <end position="18"/>
    </location>
</feature>
<feature type="transmembrane region" description="Helical" evidence="8">
    <location>
        <begin position="94"/>
        <end position="113"/>
    </location>
</feature>
<dbReference type="PROSITE" id="PS50850">
    <property type="entry name" value="MFS"/>
    <property type="match status" value="1"/>
</dbReference>
<dbReference type="Gene3D" id="1.20.1250.20">
    <property type="entry name" value="MFS general substrate transporter like domains"/>
    <property type="match status" value="1"/>
</dbReference>
<dbReference type="InterPro" id="IPR036259">
    <property type="entry name" value="MFS_trans_sf"/>
</dbReference>
<feature type="transmembrane region" description="Helical" evidence="8">
    <location>
        <begin position="152"/>
        <end position="175"/>
    </location>
</feature>
<evidence type="ECO:0000256" key="2">
    <source>
        <dbReference type="ARBA" id="ARBA00022448"/>
    </source>
</evidence>
<accession>A0A7S4PGR1</accession>
<dbReference type="InterPro" id="IPR011701">
    <property type="entry name" value="MFS"/>
</dbReference>
<feature type="domain" description="Major facilitator superfamily (MFS) profile" evidence="9">
    <location>
        <begin position="22"/>
        <end position="491"/>
    </location>
</feature>
<feature type="transmembrane region" description="Helical" evidence="8">
    <location>
        <begin position="290"/>
        <end position="311"/>
    </location>
</feature>
<dbReference type="GO" id="GO:0016020">
    <property type="term" value="C:membrane"/>
    <property type="evidence" value="ECO:0007669"/>
    <property type="project" value="UniProtKB-SubCell"/>
</dbReference>
<feature type="transmembrane region" description="Helical" evidence="8">
    <location>
        <begin position="323"/>
        <end position="342"/>
    </location>
</feature>
<evidence type="ECO:0000256" key="1">
    <source>
        <dbReference type="ARBA" id="ARBA00004141"/>
    </source>
</evidence>
<dbReference type="EMBL" id="HBKN01044982">
    <property type="protein sequence ID" value="CAE2334371.1"/>
    <property type="molecule type" value="Transcribed_RNA"/>
</dbReference>
<dbReference type="PANTHER" id="PTHR23505">
    <property type="entry name" value="SPINSTER"/>
    <property type="match status" value="1"/>
</dbReference>
<evidence type="ECO:0000256" key="6">
    <source>
        <dbReference type="ARBA" id="ARBA00024338"/>
    </source>
</evidence>
<name>A0A7S4PGR1_GUITH</name>
<keyword evidence="3 8" id="KW-0812">Transmembrane</keyword>
<evidence type="ECO:0000313" key="10">
    <source>
        <dbReference type="EMBL" id="CAE2334371.1"/>
    </source>
</evidence>
<proteinExistence type="inferred from homology"/>
<protein>
    <recommendedName>
        <fullName evidence="9">Major facilitator superfamily (MFS) profile domain-containing protein</fullName>
    </recommendedName>
</protein>
<keyword evidence="2" id="KW-0813">Transport</keyword>
<dbReference type="SUPFAM" id="SSF103473">
    <property type="entry name" value="MFS general substrate transporter"/>
    <property type="match status" value="1"/>
</dbReference>
<feature type="transmembrane region" description="Helical" evidence="8">
    <location>
        <begin position="187"/>
        <end position="209"/>
    </location>
</feature>
<reference evidence="10" key="1">
    <citation type="submission" date="2021-01" db="EMBL/GenBank/DDBJ databases">
        <authorList>
            <person name="Corre E."/>
            <person name="Pelletier E."/>
            <person name="Niang G."/>
            <person name="Scheremetjew M."/>
            <person name="Finn R."/>
            <person name="Kale V."/>
            <person name="Holt S."/>
            <person name="Cochrane G."/>
            <person name="Meng A."/>
            <person name="Brown T."/>
            <person name="Cohen L."/>
        </authorList>
    </citation>
    <scope>NUCLEOTIDE SEQUENCE</scope>
    <source>
        <strain evidence="10">CCMP 2712</strain>
    </source>
</reference>
<keyword evidence="5 8" id="KW-0472">Membrane</keyword>
<dbReference type="InterPro" id="IPR020846">
    <property type="entry name" value="MFS_dom"/>
</dbReference>
<evidence type="ECO:0000256" key="7">
    <source>
        <dbReference type="SAM" id="MobiDB-lite"/>
    </source>
</evidence>
<dbReference type="AlphaFoldDB" id="A0A7S4PGR1"/>
<evidence type="ECO:0000256" key="5">
    <source>
        <dbReference type="ARBA" id="ARBA00023136"/>
    </source>
</evidence>
<feature type="transmembrane region" description="Helical" evidence="8">
    <location>
        <begin position="119"/>
        <end position="140"/>
    </location>
</feature>
<organism evidence="10">
    <name type="scientific">Guillardia theta</name>
    <name type="common">Cryptophyte</name>
    <name type="synonym">Cryptomonas phi</name>
    <dbReference type="NCBI Taxonomy" id="55529"/>
    <lineage>
        <taxon>Eukaryota</taxon>
        <taxon>Cryptophyceae</taxon>
        <taxon>Pyrenomonadales</taxon>
        <taxon>Geminigeraceae</taxon>
        <taxon>Guillardia</taxon>
    </lineage>
</organism>
<dbReference type="PANTHER" id="PTHR23505:SF52">
    <property type="entry name" value="MAJOR FACILITATOR SUPERFAMILY PROTEIN"/>
    <property type="match status" value="1"/>
</dbReference>
<comment type="similarity">
    <text evidence="6">Belongs to the major facilitator superfamily. Spinster (TC 2.A.1.49) family.</text>
</comment>
<keyword evidence="4 8" id="KW-1133">Transmembrane helix</keyword>
<gene>
    <name evidence="10" type="ORF">GTHE00462_LOCUS35189</name>
</gene>
<feature type="compositionally biased region" description="Polar residues" evidence="7">
    <location>
        <begin position="528"/>
        <end position="541"/>
    </location>
</feature>
<feature type="transmembrane region" description="Helical" evidence="8">
    <location>
        <begin position="64"/>
        <end position="82"/>
    </location>
</feature>
<comment type="subcellular location">
    <subcellularLocation>
        <location evidence="1">Membrane</location>
        <topology evidence="1">Multi-pass membrane protein</topology>
    </subcellularLocation>
</comment>
<feature type="transmembrane region" description="Helical" evidence="8">
    <location>
        <begin position="465"/>
        <end position="487"/>
    </location>
</feature>
<evidence type="ECO:0000256" key="8">
    <source>
        <dbReference type="SAM" id="Phobius"/>
    </source>
</evidence>
<sequence>MAVEFAEQDKEREKERETPSYTDSAATEKVFLNLTSAGAFGDERLIPAVFQEISLSFHASLTQLGMLTLAGALSSSLVYPISGVLGDSYYRSRIILWSLVGVAISTVALALSASYEQMLFVKAINGVCIGLLVPSLQSLVGDMHDALHRGRGFGTLAFTGIMGAVLGSTLATVLAASSYFGLEGWRFAMLLWAGFIVVIIVGLALFAATKLEAYDESKREQIESMEKKQFQEQMAERCSQGLERISYVLSIPTLRILILPQAVGNVPWMAMTGWVTFYLEAMGFSNGATALLILITGLGFALGTLLGGVIGDLAERADRLRGRIFLAQVAIGLGILLFVWDLEVLPRLLEGQDMIVAGLCYAISLFVTGVLSIGGTGAACNLPIIVSCLPQDYHTSGIAVERFFATVMSAFAAPLVGIIAEGYYDYNLEPDELGPVGAVGADGKEIQPTFQPFASARATIVADSLVMVTTISWLLSILVWTLVYFSYPKDRLSIDSDEEARVIDGTSQGYGTGASSVSMAGSSIPPSFVSTGLAGSTGTLSDQDEEGKGA</sequence>
<feature type="transmembrane region" description="Helical" evidence="8">
    <location>
        <begin position="354"/>
        <end position="382"/>
    </location>
</feature>
<dbReference type="GO" id="GO:0022857">
    <property type="term" value="F:transmembrane transporter activity"/>
    <property type="evidence" value="ECO:0007669"/>
    <property type="project" value="InterPro"/>
</dbReference>
<dbReference type="Pfam" id="PF07690">
    <property type="entry name" value="MFS_1"/>
    <property type="match status" value="1"/>
</dbReference>
<evidence type="ECO:0000256" key="3">
    <source>
        <dbReference type="ARBA" id="ARBA00022692"/>
    </source>
</evidence>
<feature type="region of interest" description="Disordered" evidence="7">
    <location>
        <begin position="528"/>
        <end position="550"/>
    </location>
</feature>
<dbReference type="InterPro" id="IPR044770">
    <property type="entry name" value="MFS_spinster-like"/>
</dbReference>
<feature type="region of interest" description="Disordered" evidence="7">
    <location>
        <begin position="1"/>
        <end position="23"/>
    </location>
</feature>
<feature type="transmembrane region" description="Helical" evidence="8">
    <location>
        <begin position="247"/>
        <end position="270"/>
    </location>
</feature>
<evidence type="ECO:0000256" key="4">
    <source>
        <dbReference type="ARBA" id="ARBA00022989"/>
    </source>
</evidence>
<evidence type="ECO:0000259" key="9">
    <source>
        <dbReference type="PROSITE" id="PS50850"/>
    </source>
</evidence>